<reference evidence="2 3" key="1">
    <citation type="submission" date="2024-01" db="EMBL/GenBank/DDBJ databases">
        <title>The complete chloroplast genome sequence of Lithospermum erythrorhizon: insights into the phylogenetic relationship among Boraginaceae species and the maternal lineages of purple gromwells.</title>
        <authorList>
            <person name="Okada T."/>
            <person name="Watanabe K."/>
        </authorList>
    </citation>
    <scope>NUCLEOTIDE SEQUENCE [LARGE SCALE GENOMIC DNA]</scope>
</reference>
<dbReference type="Proteomes" id="UP001454036">
    <property type="component" value="Unassembled WGS sequence"/>
</dbReference>
<protein>
    <submittedName>
        <fullName evidence="2">Uncharacterized protein</fullName>
    </submittedName>
</protein>
<feature type="compositionally biased region" description="Basic residues" evidence="1">
    <location>
        <begin position="72"/>
        <end position="82"/>
    </location>
</feature>
<dbReference type="AlphaFoldDB" id="A0AAV3RN55"/>
<proteinExistence type="predicted"/>
<evidence type="ECO:0000313" key="3">
    <source>
        <dbReference type="Proteomes" id="UP001454036"/>
    </source>
</evidence>
<sequence length="119" mass="13534">MVRLDDIKFTNPIDGLKVDDVMEEHDSNNEENDDEEYDDEDDGFGCRGPFDYDYDDEDDGAHADENTPIQKGTKRSRGRPQGKKIVSSDAQSTNIHVMQDFKVGEIVKSKAELILRPRV</sequence>
<feature type="region of interest" description="Disordered" evidence="1">
    <location>
        <begin position="1"/>
        <end position="91"/>
    </location>
</feature>
<feature type="compositionally biased region" description="Basic and acidic residues" evidence="1">
    <location>
        <begin position="16"/>
        <end position="28"/>
    </location>
</feature>
<gene>
    <name evidence="2" type="ORF">LIER_30583</name>
</gene>
<dbReference type="EMBL" id="BAABME010011016">
    <property type="protein sequence ID" value="GAA0183111.1"/>
    <property type="molecule type" value="Genomic_DNA"/>
</dbReference>
<evidence type="ECO:0000256" key="1">
    <source>
        <dbReference type="SAM" id="MobiDB-lite"/>
    </source>
</evidence>
<keyword evidence="3" id="KW-1185">Reference proteome</keyword>
<name>A0AAV3RN55_LITER</name>
<evidence type="ECO:0000313" key="2">
    <source>
        <dbReference type="EMBL" id="GAA0183111.1"/>
    </source>
</evidence>
<organism evidence="2 3">
    <name type="scientific">Lithospermum erythrorhizon</name>
    <name type="common">Purple gromwell</name>
    <name type="synonym">Lithospermum officinale var. erythrorhizon</name>
    <dbReference type="NCBI Taxonomy" id="34254"/>
    <lineage>
        <taxon>Eukaryota</taxon>
        <taxon>Viridiplantae</taxon>
        <taxon>Streptophyta</taxon>
        <taxon>Embryophyta</taxon>
        <taxon>Tracheophyta</taxon>
        <taxon>Spermatophyta</taxon>
        <taxon>Magnoliopsida</taxon>
        <taxon>eudicotyledons</taxon>
        <taxon>Gunneridae</taxon>
        <taxon>Pentapetalae</taxon>
        <taxon>asterids</taxon>
        <taxon>lamiids</taxon>
        <taxon>Boraginales</taxon>
        <taxon>Boraginaceae</taxon>
        <taxon>Boraginoideae</taxon>
        <taxon>Lithospermeae</taxon>
        <taxon>Lithospermum</taxon>
    </lineage>
</organism>
<comment type="caution">
    <text evidence="2">The sequence shown here is derived from an EMBL/GenBank/DDBJ whole genome shotgun (WGS) entry which is preliminary data.</text>
</comment>
<accession>A0AAV3RN55</accession>
<feature type="compositionally biased region" description="Acidic residues" evidence="1">
    <location>
        <begin position="29"/>
        <end position="43"/>
    </location>
</feature>